<dbReference type="Pfam" id="PF18072">
    <property type="entry name" value="FGAR-AT_linker"/>
    <property type="match status" value="1"/>
</dbReference>
<dbReference type="SUPFAM" id="SSF55326">
    <property type="entry name" value="PurM N-terminal domain-like"/>
    <property type="match status" value="2"/>
</dbReference>
<dbReference type="Gene3D" id="3.90.650.10">
    <property type="entry name" value="PurM-like C-terminal domain"/>
    <property type="match status" value="2"/>
</dbReference>
<dbReference type="EMBL" id="JBCITM010000001">
    <property type="protein sequence ID" value="MEN1758996.1"/>
    <property type="molecule type" value="Genomic_DNA"/>
</dbReference>
<keyword evidence="2" id="KW-0479">Metal-binding</keyword>
<evidence type="ECO:0000313" key="9">
    <source>
        <dbReference type="EMBL" id="MEN1758996.1"/>
    </source>
</evidence>
<dbReference type="SUPFAM" id="SSF56042">
    <property type="entry name" value="PurM C-terminal domain-like"/>
    <property type="match status" value="2"/>
</dbReference>
<dbReference type="SUPFAM" id="SSF52317">
    <property type="entry name" value="Class I glutamine amidotransferase-like"/>
    <property type="match status" value="1"/>
</dbReference>
<dbReference type="CDD" id="cd02203">
    <property type="entry name" value="PurL_repeat1"/>
    <property type="match status" value="1"/>
</dbReference>
<name>A0ABU9VRC8_9CLOT</name>
<keyword evidence="10" id="KW-1185">Reference proteome</keyword>
<dbReference type="Pfam" id="PF02769">
    <property type="entry name" value="AIRS_C"/>
    <property type="match status" value="1"/>
</dbReference>
<accession>A0ABU9VRC8</accession>
<protein>
    <submittedName>
        <fullName evidence="9">Phosphoribosylformylglycinamidine synthase</fullName>
        <ecNumber evidence="9">6.3.5.3</ecNumber>
    </submittedName>
</protein>
<dbReference type="Gene3D" id="3.30.1330.10">
    <property type="entry name" value="PurM-like, N-terminal domain"/>
    <property type="match status" value="2"/>
</dbReference>
<evidence type="ECO:0000256" key="5">
    <source>
        <dbReference type="ARBA" id="ARBA00022840"/>
    </source>
</evidence>
<dbReference type="InterPro" id="IPR036921">
    <property type="entry name" value="PurM-like_N_sf"/>
</dbReference>
<evidence type="ECO:0000256" key="4">
    <source>
        <dbReference type="ARBA" id="ARBA00022755"/>
    </source>
</evidence>
<dbReference type="Proteomes" id="UP001407405">
    <property type="component" value="Unassembled WGS sequence"/>
</dbReference>
<dbReference type="InterPro" id="IPR010918">
    <property type="entry name" value="PurM-like_C_dom"/>
</dbReference>
<evidence type="ECO:0000313" key="10">
    <source>
        <dbReference type="Proteomes" id="UP001407405"/>
    </source>
</evidence>
<dbReference type="InterPro" id="IPR029062">
    <property type="entry name" value="Class_I_gatase-like"/>
</dbReference>
<sequence>MGVKRVFVEKKEAFQGEARQLFQDLYDHLKLTALHRVRVLNRYDVEGIDETTFEKALTTIFSEPPLDDVYVESFPVQDDAHLLAVELLPGQYDQRADSAAQCIQLLTQEQRPDVTYAKVMVFEGDLTPDDLMRISHYLINPVESRKASLEKPETLKLSLTPPEAVAVLSGFTTMTASDLADFAGQYGLAMSVEDLAFCQTYFRDTEKRDPSITEIRMIDTYWSDHCRHTTFLTEITQVDFENNPLNQPLQDAWQLYQQKRQMVYGDQLAEKPACLMDLAVIAMKEMRQAGKLDDLEVSDEINACSIIVPADIDGHMEDWLVMFKNETHNHPTEIEPFGGAATCLGGAIRDPLSGRSYVYQAMRITGSGDPRTPLEETLPGKLPQLKITQEASHGYSSYGNQIGLATGYVKEYYHERFVAKRMELGAVIGAAPKSQVTRASSDPGDVIVLVGGRTGRDGCGGATGSSKEHDETSLATCGAEVQKGNAPTERKIQRLFRDPAVSRLIKKCNDFGAGGVSVAIGELADGLLVDLDQVPRKYEGLDGTELAISESQERMAVVLDPADETAFIAAAQKENLEAVRVAVVTESPRLVMNWQGTAIVDIARSFLDTNGVKQQTTMKVPAPLYDASPLVQLPENLKHSMKKAPDDLHRHWMKNLSDLNVCSQKGLIEKFDSTIGAATSLMPLGGLHQLTPAEGMAARLPVLQGNTTTVTGMTAGYHPDLACWSPFHGAYYAVMESLCRLAAMGFSTQKARLTLQEYFEKPGDDPVRWGRPLAALLGAYTLQQQLEIPAIGGKDSMSGTFKELDVPPTLVSFAVAAGKEHHLCSPEFKEAGHPVVWLRPQADPHTLLLDTSQMKVLFEKLHQLIGSGRVLAAKTVGQGGASAALSHMCFGNRVGFRLQEDLGLEPPALFLPAPGSFLLEMTDKEAVDELLETFPGCLLGLTIETPEMQLPEKAISLDDLLKAWQEPLETVFPTKTSPDRPESIATATAKPAISNRPLVKTPRPRVVIPTFPGTNCEMDTLRALERAGADPELLIFRNLTANDIDESVQALAAAIHRSQMVVLPGGFSAGDEPDGSGKFITVVFRNPLIQDAVHQLLKERDGLMLGICNGFQALIKLGLVPYGEIRPPHEAAPTLTFNTLGRHVSGLIRTRVTSSLSPWFAGVTPGQIHTLPVSHGEGRFIAPEDTIAQLMASGQVAAQYVDLSGQPAMALPHNPNGSMGAIEALTSPDGRILGKMAHSERCLPGLYRNVPGDYDQKILESGVKYYR</sequence>
<evidence type="ECO:0000256" key="1">
    <source>
        <dbReference type="ARBA" id="ARBA00022598"/>
    </source>
</evidence>
<evidence type="ECO:0000259" key="8">
    <source>
        <dbReference type="Pfam" id="PF18072"/>
    </source>
</evidence>
<evidence type="ECO:0000256" key="6">
    <source>
        <dbReference type="ARBA" id="ARBA00022842"/>
    </source>
</evidence>
<dbReference type="RefSeq" id="WP_343184379.1">
    <property type="nucleotide sequence ID" value="NZ_JBCITM010000001.1"/>
</dbReference>
<dbReference type="InterPro" id="IPR010141">
    <property type="entry name" value="FGAM_synthase"/>
</dbReference>
<dbReference type="InterPro" id="IPR041609">
    <property type="entry name" value="PurL_linker"/>
</dbReference>
<gene>
    <name evidence="9" type="ORF">AAIG11_00795</name>
</gene>
<dbReference type="Pfam" id="PF13507">
    <property type="entry name" value="GATase_5"/>
    <property type="match status" value="1"/>
</dbReference>
<keyword evidence="6" id="KW-0460">Magnesium</keyword>
<feature type="domain" description="PurM-like C-terminal" evidence="7">
    <location>
        <begin position="443"/>
        <end position="594"/>
    </location>
</feature>
<organism evidence="9 10">
    <name type="scientific">Anoxynatronum sibiricum</name>
    <dbReference type="NCBI Taxonomy" id="210623"/>
    <lineage>
        <taxon>Bacteria</taxon>
        <taxon>Bacillati</taxon>
        <taxon>Bacillota</taxon>
        <taxon>Clostridia</taxon>
        <taxon>Eubacteriales</taxon>
        <taxon>Clostridiaceae</taxon>
        <taxon>Anoxynatronum</taxon>
    </lineage>
</organism>
<keyword evidence="4" id="KW-0658">Purine biosynthesis</keyword>
<feature type="domain" description="Phosphoribosylformylglycinamidine synthase linker" evidence="8">
    <location>
        <begin position="184"/>
        <end position="228"/>
    </location>
</feature>
<keyword evidence="1 9" id="KW-0436">Ligase</keyword>
<dbReference type="NCBIfam" id="TIGR01857">
    <property type="entry name" value="FGAM-synthase"/>
    <property type="match status" value="1"/>
</dbReference>
<dbReference type="Gene3D" id="3.40.50.880">
    <property type="match status" value="1"/>
</dbReference>
<dbReference type="InterPro" id="IPR036676">
    <property type="entry name" value="PurM-like_C_sf"/>
</dbReference>
<dbReference type="GO" id="GO:0004642">
    <property type="term" value="F:phosphoribosylformylglycinamidine synthase activity"/>
    <property type="evidence" value="ECO:0007669"/>
    <property type="project" value="UniProtKB-EC"/>
</dbReference>
<reference evidence="9 10" key="1">
    <citation type="submission" date="2024-04" db="EMBL/GenBank/DDBJ databases">
        <title>Genome sequencing and metabolic network reconstruction of aminoacids and betaine degradation by Anoxynatronum sibiricum.</title>
        <authorList>
            <person name="Detkova E.N."/>
            <person name="Boltjanskaja Y.V."/>
            <person name="Mardanov A.V."/>
            <person name="Kevbrin V."/>
        </authorList>
    </citation>
    <scope>NUCLEOTIDE SEQUENCE [LARGE SCALE GENOMIC DNA]</scope>
    <source>
        <strain evidence="9 10">Z-7981</strain>
    </source>
</reference>
<dbReference type="SMART" id="SM01211">
    <property type="entry name" value="GATase_5"/>
    <property type="match status" value="1"/>
</dbReference>
<evidence type="ECO:0000259" key="7">
    <source>
        <dbReference type="Pfam" id="PF02769"/>
    </source>
</evidence>
<keyword evidence="3" id="KW-0547">Nucleotide-binding</keyword>
<evidence type="ECO:0000256" key="2">
    <source>
        <dbReference type="ARBA" id="ARBA00022723"/>
    </source>
</evidence>
<dbReference type="PROSITE" id="PS51273">
    <property type="entry name" value="GATASE_TYPE_1"/>
    <property type="match status" value="1"/>
</dbReference>
<dbReference type="PANTHER" id="PTHR10099">
    <property type="entry name" value="PHOSPHORIBOSYLFORMYLGLYCINAMIDINE SYNTHASE"/>
    <property type="match status" value="1"/>
</dbReference>
<proteinExistence type="predicted"/>
<dbReference type="PANTHER" id="PTHR10099:SF1">
    <property type="entry name" value="PHOSPHORIBOSYLFORMYLGLYCINAMIDINE SYNTHASE"/>
    <property type="match status" value="1"/>
</dbReference>
<dbReference type="CDD" id="cd01740">
    <property type="entry name" value="GATase1_FGAR_AT"/>
    <property type="match status" value="1"/>
</dbReference>
<evidence type="ECO:0000256" key="3">
    <source>
        <dbReference type="ARBA" id="ARBA00022741"/>
    </source>
</evidence>
<comment type="caution">
    <text evidence="9">The sequence shown here is derived from an EMBL/GenBank/DDBJ whole genome shotgun (WGS) entry which is preliminary data.</text>
</comment>
<keyword evidence="5" id="KW-0067">ATP-binding</keyword>
<dbReference type="CDD" id="cd02204">
    <property type="entry name" value="PurL_repeat2"/>
    <property type="match status" value="1"/>
</dbReference>
<dbReference type="EC" id="6.3.5.3" evidence="9"/>